<reference evidence="4" key="2">
    <citation type="journal article" date="2024" name="Antonie Van Leeuwenhoek">
        <title>Roseihalotalea indica gen. nov., sp. nov., a halophilic Bacteroidetes from mesopelagic Southwest Indian Ocean with higher carbohydrate metabolic potential.</title>
        <authorList>
            <person name="Chen B."/>
            <person name="Zhang M."/>
            <person name="Lin D."/>
            <person name="Ye J."/>
            <person name="Tang K."/>
        </authorList>
    </citation>
    <scope>NUCLEOTIDE SEQUENCE</scope>
    <source>
        <strain evidence="4">TK19036</strain>
    </source>
</reference>
<dbReference type="PANTHER" id="PTHR46344:SF27">
    <property type="entry name" value="KELCH REPEAT SUPERFAMILY PROTEIN"/>
    <property type="match status" value="1"/>
</dbReference>
<dbReference type="Gene3D" id="2.120.10.80">
    <property type="entry name" value="Kelch-type beta propeller"/>
    <property type="match status" value="2"/>
</dbReference>
<dbReference type="SMART" id="SM00612">
    <property type="entry name" value="Kelch"/>
    <property type="match status" value="5"/>
</dbReference>
<dbReference type="PANTHER" id="PTHR46344">
    <property type="entry name" value="OS02G0202900 PROTEIN"/>
    <property type="match status" value="1"/>
</dbReference>
<keyword evidence="1" id="KW-0880">Kelch repeat</keyword>
<dbReference type="InterPro" id="IPR015915">
    <property type="entry name" value="Kelch-typ_b-propeller"/>
</dbReference>
<keyword evidence="2" id="KW-0677">Repeat</keyword>
<proteinExistence type="predicted"/>
<protein>
    <submittedName>
        <fullName evidence="4">Kelch repeat-containing protein</fullName>
    </submittedName>
</protein>
<name>A0AA49GL45_9BACT</name>
<dbReference type="EMBL" id="CP120682">
    <property type="protein sequence ID" value="WKN36302.1"/>
    <property type="molecule type" value="Genomic_DNA"/>
</dbReference>
<dbReference type="Pfam" id="PF24981">
    <property type="entry name" value="Beta-prop_ATRN-LZTR1"/>
    <property type="match status" value="1"/>
</dbReference>
<dbReference type="AlphaFoldDB" id="A0AA49GL45"/>
<dbReference type="InterPro" id="IPR056737">
    <property type="entry name" value="Beta-prop_ATRN-MKLN-like"/>
</dbReference>
<accession>A0AA49GL45</accession>
<sequence>MKTLISGIVLLFMGLLSWPDSSPIDNVSGSVAEGWEKVSTQNEPLARHENAFAGLDGKFYLIGGRGNKPINIYDPETNTWSEGATPPLEMHHFQALPFNGKIYVMGAFTGGYPHETPIPDIYAYDPKADSWAKAGSMPANRRRGAAGVTSYQGKIYVVCGIQDGHWDGHTAWFDEYNPETGEWKQLADAPRTRDHFQATILDGKLYAGGGRNTSAKTDQSLDLTIGEVDVYDFETGKWSTLAKPLPTLRAGTTAVPLNEKLVIIGGESGTQVPAHSEVEAYDPQSNAWKTLPSLIQGRHGTQAVLYQDAIFVAAGSGDRGGGPELSDMEKYQPN</sequence>
<evidence type="ECO:0000313" key="4">
    <source>
        <dbReference type="EMBL" id="WKN36302.1"/>
    </source>
</evidence>
<dbReference type="SUPFAM" id="SSF117281">
    <property type="entry name" value="Kelch motif"/>
    <property type="match status" value="1"/>
</dbReference>
<dbReference type="InterPro" id="IPR006652">
    <property type="entry name" value="Kelch_1"/>
</dbReference>
<evidence type="ECO:0000256" key="1">
    <source>
        <dbReference type="ARBA" id="ARBA00022441"/>
    </source>
</evidence>
<evidence type="ECO:0000256" key="2">
    <source>
        <dbReference type="ARBA" id="ARBA00022737"/>
    </source>
</evidence>
<organism evidence="4">
    <name type="scientific">Roseihalotalea indica</name>
    <dbReference type="NCBI Taxonomy" id="2867963"/>
    <lineage>
        <taxon>Bacteria</taxon>
        <taxon>Pseudomonadati</taxon>
        <taxon>Bacteroidota</taxon>
        <taxon>Cytophagia</taxon>
        <taxon>Cytophagales</taxon>
        <taxon>Catalimonadaceae</taxon>
        <taxon>Roseihalotalea</taxon>
    </lineage>
</organism>
<evidence type="ECO:0000259" key="3">
    <source>
        <dbReference type="Pfam" id="PF24981"/>
    </source>
</evidence>
<reference evidence="4" key="1">
    <citation type="journal article" date="2023" name="Comput. Struct. Biotechnol. J.">
        <title>Discovery of a novel marine Bacteroidetes with a rich repertoire of carbohydrate-active enzymes.</title>
        <authorList>
            <person name="Chen B."/>
            <person name="Liu G."/>
            <person name="Chen Q."/>
            <person name="Wang H."/>
            <person name="Liu L."/>
            <person name="Tang K."/>
        </authorList>
    </citation>
    <scope>NUCLEOTIDE SEQUENCE</scope>
    <source>
        <strain evidence="4">TK19036</strain>
    </source>
</reference>
<feature type="domain" description="Attractin/MKLN-like beta-propeller" evidence="3">
    <location>
        <begin position="34"/>
        <end position="270"/>
    </location>
</feature>
<gene>
    <name evidence="4" type="ORF">K4G66_28480</name>
</gene>